<organism evidence="1 2">
    <name type="scientific">Glossina pallidipes</name>
    <name type="common">Tsetse fly</name>
    <dbReference type="NCBI Taxonomy" id="7398"/>
    <lineage>
        <taxon>Eukaryota</taxon>
        <taxon>Metazoa</taxon>
        <taxon>Ecdysozoa</taxon>
        <taxon>Arthropoda</taxon>
        <taxon>Hexapoda</taxon>
        <taxon>Insecta</taxon>
        <taxon>Pterygota</taxon>
        <taxon>Neoptera</taxon>
        <taxon>Endopterygota</taxon>
        <taxon>Diptera</taxon>
        <taxon>Brachycera</taxon>
        <taxon>Muscomorpha</taxon>
        <taxon>Hippoboscoidea</taxon>
        <taxon>Glossinidae</taxon>
        <taxon>Glossina</taxon>
    </lineage>
</organism>
<evidence type="ECO:0000313" key="1">
    <source>
        <dbReference type="EnsemblMetazoa" id="GPAI001672-PA"/>
    </source>
</evidence>
<dbReference type="EnsemblMetazoa" id="GPAI001672-RA">
    <property type="protein sequence ID" value="GPAI001672-PA"/>
    <property type="gene ID" value="GPAI001672"/>
</dbReference>
<keyword evidence="2" id="KW-1185">Reference proteome</keyword>
<dbReference type="AlphaFoldDB" id="A0A1A9Z2F2"/>
<proteinExistence type="predicted"/>
<dbReference type="Proteomes" id="UP000092445">
    <property type="component" value="Unassembled WGS sequence"/>
</dbReference>
<protein>
    <submittedName>
        <fullName evidence="1">Uncharacterized protein</fullName>
    </submittedName>
</protein>
<reference evidence="2" key="1">
    <citation type="submission" date="2014-03" db="EMBL/GenBank/DDBJ databases">
        <authorList>
            <person name="Aksoy S."/>
            <person name="Warren W."/>
            <person name="Wilson R.K."/>
        </authorList>
    </citation>
    <scope>NUCLEOTIDE SEQUENCE [LARGE SCALE GENOMIC DNA]</scope>
    <source>
        <strain evidence="2">IAEA</strain>
    </source>
</reference>
<dbReference type="VEuPathDB" id="VectorBase:GPAI001672"/>
<accession>A0A1A9Z2F2</accession>
<dbReference type="STRING" id="7398.A0A1A9Z2F2"/>
<evidence type="ECO:0000313" key="2">
    <source>
        <dbReference type="Proteomes" id="UP000092445"/>
    </source>
</evidence>
<sequence length="355" mass="40253">MRILKDFLMSRVIACMQQPSITRKVLKEGDCKIRVFIRNTLHLKIHCHNSVVYAAVGDGGSGIFCLHERIPGVVLQRINKLRERDELFASLIQADSILLVRIENLRSPISSKAATREHHAAALNASFSGCNGLKQVANNKLSTQWLYDLPSFWSGEDYVKAVQLRYNLLPWNGIPSNPIAERRCRGEHCRRQETVCHILQACSTTHVDRINRHDTVQDIIDARSRKQGWAVDIEKHVYGRDGIMRKPDLILSKNNQVIVSDVGIHWEGEESLQHFYDAKVNHYSSEGFIGKVTELYPGKTISALYNGSEGSLMQEQQQTNLLNMTQEEIKTIVGYVLKGNSTLTFHETCMEATQL</sequence>
<reference evidence="1" key="2">
    <citation type="submission" date="2020-05" db="UniProtKB">
        <authorList>
            <consortium name="EnsemblMetazoa"/>
        </authorList>
    </citation>
    <scope>IDENTIFICATION</scope>
    <source>
        <strain evidence="1">IAEA</strain>
    </source>
</reference>
<name>A0A1A9Z2F2_GLOPL</name>